<accession>A0A194QBV8</accession>
<evidence type="ECO:0000313" key="2">
    <source>
        <dbReference type="Proteomes" id="UP000053268"/>
    </source>
</evidence>
<keyword evidence="2" id="KW-1185">Reference proteome</keyword>
<dbReference type="AlphaFoldDB" id="A0A194QBV8"/>
<dbReference type="EMBL" id="KQ459220">
    <property type="protein sequence ID" value="KPJ02947.1"/>
    <property type="molecule type" value="Genomic_DNA"/>
</dbReference>
<proteinExistence type="predicted"/>
<name>A0A194QBV8_PAPXU</name>
<sequence>MDVTSIRDAVAPVKIGQRVNLIRQRIHLVYMTICSLSQAAYISRMAMVRPRSPAVFRPGVVLQRPWHQRVVPAYRPPYVVYRAPMPHRYAVKPHMHFRNAIPGGPWKTGRLPLPGADYELLRAASAPPLLHTHGDTGAIHTIPAPNLSLSEKPIVVAETDTTNTEPTTEPVKTTYEVTEKYSEPQVYQIPAKIEAPTGFSKQSSLKTPELQQFVQNGASFPLSAQYGHPSLPLPQNPQQFSIQGLTDLSSHQDLLQTAAEGIIIPPSALYQNDPNFLQKLQSQLLQQFPAVEFIPYTADIQPQIQQTTQSQLYLLENEVITQQTPSFKDEPHRNIVQRETQEASLLSLVPQPFTLSNVTENVTNATPNDQQNITETSETDLPTTTSKLIENTTEQSTTPIYYAQVAQSVGNIIAKGFYSAINDVRAAAALAQVEKVNELAHIDMSTTIKSDTTQEAIKEPNLYKEEKNETSNEIKHSANDIKFAGAPFEKAETVNFTYRLLHSQEDSSKSNKNGNVFAGQLVQAMISEDKDFNKGKANVSWRPPLRLFAPENKVDTPQKLNVVKAKIPPKTKLTFDDKTGEPVLRIYASYSENPIQKEIVLSKLSNLKHVKEAVTRKQDAINSWNTVTAKPFEKTIPDANQISQFGLKLRSRSDDYIPLFEEYEE</sequence>
<evidence type="ECO:0000313" key="1">
    <source>
        <dbReference type="EMBL" id="KPJ02947.1"/>
    </source>
</evidence>
<dbReference type="Proteomes" id="UP000053268">
    <property type="component" value="Unassembled WGS sequence"/>
</dbReference>
<protein>
    <submittedName>
        <fullName evidence="1">Uncharacterized protein</fullName>
    </submittedName>
</protein>
<organism evidence="1 2">
    <name type="scientific">Papilio xuthus</name>
    <name type="common">Asian swallowtail butterfly</name>
    <dbReference type="NCBI Taxonomy" id="66420"/>
    <lineage>
        <taxon>Eukaryota</taxon>
        <taxon>Metazoa</taxon>
        <taxon>Ecdysozoa</taxon>
        <taxon>Arthropoda</taxon>
        <taxon>Hexapoda</taxon>
        <taxon>Insecta</taxon>
        <taxon>Pterygota</taxon>
        <taxon>Neoptera</taxon>
        <taxon>Endopterygota</taxon>
        <taxon>Lepidoptera</taxon>
        <taxon>Glossata</taxon>
        <taxon>Ditrysia</taxon>
        <taxon>Papilionoidea</taxon>
        <taxon>Papilionidae</taxon>
        <taxon>Papilioninae</taxon>
        <taxon>Papilio</taxon>
    </lineage>
</organism>
<reference evidence="1 2" key="1">
    <citation type="journal article" date="2015" name="Nat. Commun.">
        <title>Outbred genome sequencing and CRISPR/Cas9 gene editing in butterflies.</title>
        <authorList>
            <person name="Li X."/>
            <person name="Fan D."/>
            <person name="Zhang W."/>
            <person name="Liu G."/>
            <person name="Zhang L."/>
            <person name="Zhao L."/>
            <person name="Fang X."/>
            <person name="Chen L."/>
            <person name="Dong Y."/>
            <person name="Chen Y."/>
            <person name="Ding Y."/>
            <person name="Zhao R."/>
            <person name="Feng M."/>
            <person name="Zhu Y."/>
            <person name="Feng Y."/>
            <person name="Jiang X."/>
            <person name="Zhu D."/>
            <person name="Xiang H."/>
            <person name="Feng X."/>
            <person name="Li S."/>
            <person name="Wang J."/>
            <person name="Zhang G."/>
            <person name="Kronforst M.R."/>
            <person name="Wang W."/>
        </authorList>
    </citation>
    <scope>NUCLEOTIDE SEQUENCE [LARGE SCALE GENOMIC DNA]</scope>
    <source>
        <strain evidence="1">Ya'a_city_454_Px</strain>
        <tissue evidence="1">Whole body</tissue>
    </source>
</reference>
<gene>
    <name evidence="1" type="ORF">RR46_02874</name>
</gene>